<protein>
    <submittedName>
        <fullName evidence="2">DUF2282 domain-containing protein</fullName>
    </submittedName>
</protein>
<sequence length="100" mass="9989">MTPKTLARAGLAAAGLLALSAGAAQAGQMARLAQIPKLLTTERCYGAALAGHNDCKAAAGATCAGTSKVDYDGKAYKRVPKGTCVTTKTPHGMGSLTPKA</sequence>
<accession>A0ABW3T614</accession>
<dbReference type="RefSeq" id="WP_377354352.1">
    <property type="nucleotide sequence ID" value="NZ_JBHTLQ010000045.1"/>
</dbReference>
<dbReference type="Pfam" id="PF10048">
    <property type="entry name" value="DUF2282"/>
    <property type="match status" value="1"/>
</dbReference>
<evidence type="ECO:0000256" key="1">
    <source>
        <dbReference type="SAM" id="SignalP"/>
    </source>
</evidence>
<dbReference type="Proteomes" id="UP001597216">
    <property type="component" value="Unassembled WGS sequence"/>
</dbReference>
<evidence type="ECO:0000313" key="2">
    <source>
        <dbReference type="EMBL" id="MFD1192152.1"/>
    </source>
</evidence>
<evidence type="ECO:0000313" key="3">
    <source>
        <dbReference type="Proteomes" id="UP001597216"/>
    </source>
</evidence>
<feature type="signal peptide" evidence="1">
    <location>
        <begin position="1"/>
        <end position="26"/>
    </location>
</feature>
<comment type="caution">
    <text evidence="2">The sequence shown here is derived from an EMBL/GenBank/DDBJ whole genome shotgun (WGS) entry which is preliminary data.</text>
</comment>
<dbReference type="InterPro" id="IPR018740">
    <property type="entry name" value="DUF2282_membr"/>
</dbReference>
<organism evidence="2 3">
    <name type="scientific">Phenylobacterium conjunctum</name>
    <dbReference type="NCBI Taxonomy" id="1298959"/>
    <lineage>
        <taxon>Bacteria</taxon>
        <taxon>Pseudomonadati</taxon>
        <taxon>Pseudomonadota</taxon>
        <taxon>Alphaproteobacteria</taxon>
        <taxon>Caulobacterales</taxon>
        <taxon>Caulobacteraceae</taxon>
        <taxon>Phenylobacterium</taxon>
    </lineage>
</organism>
<keyword evidence="3" id="KW-1185">Reference proteome</keyword>
<feature type="chain" id="PRO_5047541278" evidence="1">
    <location>
        <begin position="27"/>
        <end position="100"/>
    </location>
</feature>
<gene>
    <name evidence="2" type="ORF">ACFQ27_16310</name>
</gene>
<proteinExistence type="predicted"/>
<dbReference type="EMBL" id="JBHTLQ010000045">
    <property type="protein sequence ID" value="MFD1192152.1"/>
    <property type="molecule type" value="Genomic_DNA"/>
</dbReference>
<keyword evidence="1" id="KW-0732">Signal</keyword>
<reference evidence="3" key="1">
    <citation type="journal article" date="2019" name="Int. J. Syst. Evol. Microbiol.">
        <title>The Global Catalogue of Microorganisms (GCM) 10K type strain sequencing project: providing services to taxonomists for standard genome sequencing and annotation.</title>
        <authorList>
            <consortium name="The Broad Institute Genomics Platform"/>
            <consortium name="The Broad Institute Genome Sequencing Center for Infectious Disease"/>
            <person name="Wu L."/>
            <person name="Ma J."/>
        </authorList>
    </citation>
    <scope>NUCLEOTIDE SEQUENCE [LARGE SCALE GENOMIC DNA]</scope>
    <source>
        <strain evidence="3">CCUG 55074</strain>
    </source>
</reference>
<name>A0ABW3T614_9CAUL</name>